<dbReference type="EMBL" id="JAFHKJ010000024">
    <property type="protein sequence ID" value="MBN2975501.1"/>
    <property type="molecule type" value="Genomic_DNA"/>
</dbReference>
<dbReference type="RefSeq" id="WP_163001777.1">
    <property type="nucleotide sequence ID" value="NZ_JAFHKI010000064.1"/>
</dbReference>
<reference evidence="1 2" key="2">
    <citation type="journal article" date="2023" name="Plant Pathol.">
        <title>Dismantling and reorganizing Pseudomonas marginalis sensu#lato.</title>
        <authorList>
            <person name="Sawada H."/>
            <person name="Fujikawa T."/>
            <person name="Satou M."/>
        </authorList>
    </citation>
    <scope>NUCLEOTIDE SEQUENCE [LARGE SCALE GENOMIC DNA]</scope>
    <source>
        <strain evidence="1 2">MAFF 301381</strain>
    </source>
</reference>
<accession>A0A9X1C3R4</accession>
<evidence type="ECO:0008006" key="3">
    <source>
        <dbReference type="Google" id="ProtNLM"/>
    </source>
</evidence>
<dbReference type="InterPro" id="IPR003615">
    <property type="entry name" value="HNH_nuc"/>
</dbReference>
<evidence type="ECO:0000313" key="2">
    <source>
        <dbReference type="Proteomes" id="UP001154860"/>
    </source>
</evidence>
<reference evidence="1 2" key="1">
    <citation type="journal article" date="2021" name="Int. J. Syst. Evol. Microbiol.">
        <title>Pseudomonas lactucae sp. nov., a pathogen causing bacterial rot of lettuce in Japan.</title>
        <authorList>
            <person name="Sawada H."/>
            <person name="Fujikawa T."/>
            <person name="Satou M."/>
        </authorList>
    </citation>
    <scope>NUCLEOTIDE SEQUENCE [LARGE SCALE GENOMIC DNA]</scope>
    <source>
        <strain evidence="1 2">MAFF 301381</strain>
    </source>
</reference>
<dbReference type="CDD" id="cd00085">
    <property type="entry name" value="HNHc"/>
    <property type="match status" value="1"/>
</dbReference>
<organism evidence="1 2">
    <name type="scientific">Pseudomonas lactucae</name>
    <dbReference type="NCBI Taxonomy" id="2813360"/>
    <lineage>
        <taxon>Bacteria</taxon>
        <taxon>Pseudomonadati</taxon>
        <taxon>Pseudomonadota</taxon>
        <taxon>Gammaproteobacteria</taxon>
        <taxon>Pseudomonadales</taxon>
        <taxon>Pseudomonadaceae</taxon>
        <taxon>Pseudomonas</taxon>
    </lineage>
</organism>
<keyword evidence="2" id="KW-1185">Reference proteome</keyword>
<name>A0A9X1C3R4_9PSED</name>
<evidence type="ECO:0000313" key="1">
    <source>
        <dbReference type="EMBL" id="MBN2975501.1"/>
    </source>
</evidence>
<proteinExistence type="predicted"/>
<protein>
    <recommendedName>
        <fullName evidence="3">HNH endonuclease</fullName>
    </recommendedName>
</protein>
<gene>
    <name evidence="1" type="ORF">JWR99_05700</name>
</gene>
<sequence length="372" mass="40460">MARFFQVISDDGSPIDAHFGIESDEVVFHSRGGTKGKGAINSEYTLGLSVLLARLKRVSFAVEGVWVDSSRVQGIPISQRTILTSEESQAPVDQIVKVLSTRMKTVGRSSSESSGGNSTRRIRMKISGGDAQALSLALGGTPIDKNLRSLDRLPAEVLRGVTAEHIWRAVQDLISGIDSPGFAESTDYDMIVDEHLRLPPKAVFGLAATRALGFQILPKHFTAGVNSVCFQLLEDAGFHIVPKGALVADPALPPLHEDRVWTEGQPRLVAHLRKERAPGLSIAKKAEFKRKHGRLYCERCKMDPVETYGAENGEACIEVHHRTVQVAQMAVGHLTSLEDLECLCASCHRVVHRELSGRYGNEPLSGDGCAKV</sequence>
<comment type="caution">
    <text evidence="1">The sequence shown here is derived from an EMBL/GenBank/DDBJ whole genome shotgun (WGS) entry which is preliminary data.</text>
</comment>
<dbReference type="Proteomes" id="UP001154860">
    <property type="component" value="Unassembled WGS sequence"/>
</dbReference>
<dbReference type="AlphaFoldDB" id="A0A9X1C3R4"/>